<evidence type="ECO:0000256" key="5">
    <source>
        <dbReference type="ARBA" id="ARBA00022737"/>
    </source>
</evidence>
<dbReference type="STRING" id="40296.A0A0A2LBV9"/>
<dbReference type="SUPFAM" id="SSF50978">
    <property type="entry name" value="WD40 repeat-like"/>
    <property type="match status" value="1"/>
</dbReference>
<dbReference type="HOGENOM" id="CLU_400053_0_0_1"/>
<accession>A0A0A2LBV9</accession>
<keyword evidence="3" id="KW-0963">Cytoplasm</keyword>
<dbReference type="Proteomes" id="UP000030104">
    <property type="component" value="Unassembled WGS sequence"/>
</dbReference>
<evidence type="ECO:0000256" key="8">
    <source>
        <dbReference type="ARBA" id="ARBA00041244"/>
    </source>
</evidence>
<dbReference type="InterPro" id="IPR001680">
    <property type="entry name" value="WD40_rpt"/>
</dbReference>
<evidence type="ECO:0000256" key="2">
    <source>
        <dbReference type="ARBA" id="ARBA00006260"/>
    </source>
</evidence>
<dbReference type="EMBL" id="JQGA01000239">
    <property type="protein sequence ID" value="KGO76651.1"/>
    <property type="molecule type" value="Genomic_DNA"/>
</dbReference>
<comment type="subcellular location">
    <subcellularLocation>
        <location evidence="1">Cytoplasm</location>
        <location evidence="1">Cytoskeleton</location>
    </subcellularLocation>
</comment>
<dbReference type="PhylomeDB" id="A0A0A2LBV9"/>
<dbReference type="AlphaFoldDB" id="A0A0A2LBV9"/>
<name>A0A0A2LBV9_PENIT</name>
<protein>
    <recommendedName>
        <fullName evidence="8">Arp2/3 complex 41 kDa subunit</fullName>
    </recommendedName>
    <alternativeName>
        <fullName evidence="9">p41-ARC</fullName>
    </alternativeName>
</protein>
<dbReference type="OMA" id="LELITTW"/>
<dbReference type="InterPro" id="IPR036322">
    <property type="entry name" value="WD40_repeat_dom_sf"/>
</dbReference>
<dbReference type="SMART" id="SM00320">
    <property type="entry name" value="WD40"/>
    <property type="match status" value="4"/>
</dbReference>
<evidence type="ECO:0000256" key="9">
    <source>
        <dbReference type="ARBA" id="ARBA00041789"/>
    </source>
</evidence>
<evidence type="ECO:0000256" key="6">
    <source>
        <dbReference type="ARBA" id="ARBA00023203"/>
    </source>
</evidence>
<dbReference type="InterPro" id="IPR015943">
    <property type="entry name" value="WD40/YVTN_repeat-like_dom_sf"/>
</dbReference>
<dbReference type="PANTHER" id="PTHR10709:SF2">
    <property type="entry name" value="ACTIN-RELATED PROTEIN 2_3 COMPLEX SUBUNIT"/>
    <property type="match status" value="1"/>
</dbReference>
<dbReference type="PROSITE" id="PS50294">
    <property type="entry name" value="WD_REPEATS_REGION"/>
    <property type="match status" value="1"/>
</dbReference>
<dbReference type="Gene3D" id="3.40.50.1820">
    <property type="entry name" value="alpha/beta hydrolase"/>
    <property type="match status" value="1"/>
</dbReference>
<keyword evidence="7" id="KW-0206">Cytoskeleton</keyword>
<dbReference type="GO" id="GO:0051015">
    <property type="term" value="F:actin filament binding"/>
    <property type="evidence" value="ECO:0007669"/>
    <property type="project" value="TreeGrafter"/>
</dbReference>
<dbReference type="InterPro" id="IPR017383">
    <property type="entry name" value="ARPC1"/>
</dbReference>
<keyword evidence="6" id="KW-0009">Actin-binding</keyword>
<evidence type="ECO:0000313" key="12">
    <source>
        <dbReference type="EMBL" id="KGO76651.1"/>
    </source>
</evidence>
<evidence type="ECO:0000256" key="1">
    <source>
        <dbReference type="ARBA" id="ARBA00004245"/>
    </source>
</evidence>
<dbReference type="GO" id="GO:0006629">
    <property type="term" value="P:lipid metabolic process"/>
    <property type="evidence" value="ECO:0007669"/>
    <property type="project" value="InterPro"/>
</dbReference>
<feature type="repeat" description="WD" evidence="10">
    <location>
        <begin position="50"/>
        <end position="82"/>
    </location>
</feature>
<evidence type="ECO:0000313" key="13">
    <source>
        <dbReference type="Proteomes" id="UP000030104"/>
    </source>
</evidence>
<evidence type="ECO:0000256" key="3">
    <source>
        <dbReference type="ARBA" id="ARBA00022490"/>
    </source>
</evidence>
<proteinExistence type="inferred from homology"/>
<dbReference type="GO" id="GO:0034314">
    <property type="term" value="P:Arp2/3 complex-mediated actin nucleation"/>
    <property type="evidence" value="ECO:0007669"/>
    <property type="project" value="InterPro"/>
</dbReference>
<comment type="similarity">
    <text evidence="2">Belongs to the WD repeat ARPC1 family.</text>
</comment>
<evidence type="ECO:0000259" key="11">
    <source>
        <dbReference type="Pfam" id="PF01764"/>
    </source>
</evidence>
<dbReference type="Pfam" id="PF00400">
    <property type="entry name" value="WD40"/>
    <property type="match status" value="2"/>
</dbReference>
<dbReference type="InterPro" id="IPR002921">
    <property type="entry name" value="Fungal_lipase-type"/>
</dbReference>
<dbReference type="PANTHER" id="PTHR10709">
    <property type="entry name" value="ACTIN-RELATED PROTEIN 2/3 COMPLEX SUBUNIT 1"/>
    <property type="match status" value="1"/>
</dbReference>
<dbReference type="CDD" id="cd00519">
    <property type="entry name" value="Lipase_3"/>
    <property type="match status" value="1"/>
</dbReference>
<sequence>MAAPQVHHLFHAPIADHSFSSDKKTLAVARENNVELYQQSGNKFALSDELKGHEKTVTSVDIAPNSGRIVTCSQDRNAYVWEQTPTGWKPTLVLLRINRAATFVRWSPSEQKFAVGSGARVIAVCYFEEENDWWISKHLKKPIRSTITTLAWHPNSVLLAAGSTDSHARVFSSFIKGIDTRPEPSAWGERLPFNTICGEYLNDTAGWIQGVAFSPSGNALAFTGHDSSVTVVYPSAPEQPPRAMLNIATRLLPLNSLIWNGETEIIAAGHDCEPFRFRGDENGWQLAGSLEKKAGEAGSAREESALNMFRQMDLKGQAQADTKLKSTHQNTVHTIRAHEEANGVRAVSTVVLSFGPPDLNYLLMLALVHEIDNIIGLPRILVSPHHTGFFSSLKDGFTPSLLPINLAAAQNKKHVSTDLFNSLEELSRLVDISYCVGTTGVQQPFQCLSRCDEFPDLELVTTWNTGVLLSDSCGYIALSHTPSAKQIILAFRGTYSITNTIIDLSAYPQAYIPYPDPEKKNTTSTAPIPTGPHCENCTVHAGFMRSWLNTRTEILPAISTLRKKYPGYALTLVGHSLGGAVAALAGLEMRTKGWDATVTTFGQPMVGNAAFAAFLDEQFGLGDGESIPPLEGGMRFRRVTHIGDPVPMLPLAEWGYRPHSGEIFIVREGLPPRREDVVYCLGAEDPGCIAGEGLLVELYRDLNVPVGLAGSGSGGEGCRLSRGDGGDGGAVSEEQAILGREGSDIADCEDRLSPLRWDWSLIPTRYRLWELFYAHRDYFWRIGLCVPGGDPTG</sequence>
<keyword evidence="13" id="KW-1185">Reference proteome</keyword>
<organism evidence="12 13">
    <name type="scientific">Penicillium italicum</name>
    <name type="common">Blue mold</name>
    <dbReference type="NCBI Taxonomy" id="40296"/>
    <lineage>
        <taxon>Eukaryota</taxon>
        <taxon>Fungi</taxon>
        <taxon>Dikarya</taxon>
        <taxon>Ascomycota</taxon>
        <taxon>Pezizomycotina</taxon>
        <taxon>Eurotiomycetes</taxon>
        <taxon>Eurotiomycetidae</taxon>
        <taxon>Eurotiales</taxon>
        <taxon>Aspergillaceae</taxon>
        <taxon>Penicillium</taxon>
    </lineage>
</organism>
<dbReference type="OrthoDB" id="406844at2759"/>
<evidence type="ECO:0000256" key="10">
    <source>
        <dbReference type="PROSITE-ProRule" id="PRU00221"/>
    </source>
</evidence>
<dbReference type="FunFam" id="2.130.10.10:FF:000220">
    <property type="entry name" value="Actin-related protein 2/3 complex subunit"/>
    <property type="match status" value="1"/>
</dbReference>
<dbReference type="GO" id="GO:0017000">
    <property type="term" value="P:antibiotic biosynthetic process"/>
    <property type="evidence" value="ECO:0007669"/>
    <property type="project" value="UniProtKB-ARBA"/>
</dbReference>
<reference evidence="12 13" key="1">
    <citation type="journal article" date="2015" name="Mol. Plant Microbe Interact.">
        <title>Genome, transcriptome, and functional analyses of Penicillium expansum provide new insights into secondary metabolism and pathogenicity.</title>
        <authorList>
            <person name="Ballester A.R."/>
            <person name="Marcet-Houben M."/>
            <person name="Levin E."/>
            <person name="Sela N."/>
            <person name="Selma-Lazaro C."/>
            <person name="Carmona L."/>
            <person name="Wisniewski M."/>
            <person name="Droby S."/>
            <person name="Gonzalez-Candelas L."/>
            <person name="Gabaldon T."/>
        </authorList>
    </citation>
    <scope>NUCLEOTIDE SEQUENCE [LARGE SCALE GENOMIC DNA]</scope>
    <source>
        <strain evidence="12 13">PHI-1</strain>
    </source>
</reference>
<keyword evidence="5" id="KW-0677">Repeat</keyword>
<gene>
    <name evidence="12" type="ORF">PITC_090050</name>
</gene>
<dbReference type="PROSITE" id="PS50082">
    <property type="entry name" value="WD_REPEATS_2"/>
    <property type="match status" value="1"/>
</dbReference>
<keyword evidence="4 10" id="KW-0853">WD repeat</keyword>
<dbReference type="SUPFAM" id="SSF53474">
    <property type="entry name" value="alpha/beta-Hydrolases"/>
    <property type="match status" value="1"/>
</dbReference>
<dbReference type="InterPro" id="IPR029058">
    <property type="entry name" value="AB_hydrolase_fold"/>
</dbReference>
<evidence type="ECO:0000256" key="4">
    <source>
        <dbReference type="ARBA" id="ARBA00022574"/>
    </source>
</evidence>
<dbReference type="Gene3D" id="2.130.10.10">
    <property type="entry name" value="YVTN repeat-like/Quinoprotein amine dehydrogenase"/>
    <property type="match status" value="1"/>
</dbReference>
<comment type="caution">
    <text evidence="12">The sequence shown here is derived from an EMBL/GenBank/DDBJ whole genome shotgun (WGS) entry which is preliminary data.</text>
</comment>
<dbReference type="GO" id="GO:0072330">
    <property type="term" value="P:monocarboxylic acid biosynthetic process"/>
    <property type="evidence" value="ECO:0007669"/>
    <property type="project" value="UniProtKB-ARBA"/>
</dbReference>
<evidence type="ECO:0000256" key="7">
    <source>
        <dbReference type="ARBA" id="ARBA00023212"/>
    </source>
</evidence>
<feature type="domain" description="Fungal lipase-type" evidence="11">
    <location>
        <begin position="489"/>
        <end position="652"/>
    </location>
</feature>
<dbReference type="GO" id="GO:0005885">
    <property type="term" value="C:Arp2/3 protein complex"/>
    <property type="evidence" value="ECO:0007669"/>
    <property type="project" value="InterPro"/>
</dbReference>
<dbReference type="Pfam" id="PF01764">
    <property type="entry name" value="Lipase_3"/>
    <property type="match status" value="1"/>
</dbReference>